<accession>A0A9P4LWY7</accession>
<evidence type="ECO:0000313" key="3">
    <source>
        <dbReference type="Proteomes" id="UP000799776"/>
    </source>
</evidence>
<feature type="region of interest" description="Disordered" evidence="1">
    <location>
        <begin position="895"/>
        <end position="1038"/>
    </location>
</feature>
<sequence>MVSALLLGGVPSTAPPALVLQAGFPLAQPKILIQDVLKKRMEMKLQPEVWNRTVYASFTGLYWSLHRLWRISLFHHPHHQPLHPQDFLFFLDVSRFSALGSFDLASTVAAPQQGSKPSSLDVSFSFVGRPLRDTQSLLGGFFPRSVRQAAMDHDADFIEMPNGGPLISTYGYDQPRFDRKKRSKARQGFQEWNVDLHDTSAADENKPVTDPEPMASSSLEQDRKPVQSATAGKISVDDVPMDHGNNTFTDSEPMDESSSSVHDREVAPLRITSAQPDQGLTASSHPVDGNASDPPVDENADLPDSSPSLIQPVPIRYRGTSMRLSPHRFDGSISNDVGGSGYHRPDTMNNDRYNMIMGNFQAMGLDPSDTIRDNAKVQGHMSDSLVPDAGIPPLALDDEQHPSHHYISSQTAPHADDDDDNHSNYEEPIKEPLSQQQRLGHDEKENAKGLRALLEMRSRFQQRFEESMTSIARKHAQLDSNGVRPKKEDVAPWMVKSMTRNSEAYKTARQEAGWSKMNQKAKRVFRRNWACSQCGGGHMDDCNGSYQRVGLVMTEEKSRNGIGRSIRKLNDQIGSYDPVMVAKAEADYVRGGLGAFQDSSRGIWQDYRKFRGKKDRMEAAPRSELKDRRPALAAESDANQPDEEPCSELENARRAILARVGIYQESGHARPQASSAEVEVPGPLTIARVGADQDSGHAGLQASGGELEDSRRAILARAEADRESRGTDWYDFQTMSLAKNGEAGKEPTTRGELEDFRRAHQVADSTRSTLKPITFVREGEEARKKAAARGELTSNASHMKASWMPPGYHTASAASFQGNLDGSKKGQPADLPASVSANQVADQACAEVSSRPPAKVSFSIPRPAGRVAGHANANVFSRPPSHGFPPVTFVKREEAVEEAAARGARTNLPRKPSIPSSHPKGPTAPAGRDLDGSERAPTTLPKKPSMPSSHLTGAAAPAQRDLDGAKMAQAAGLTSPAPAKKSREKVGAEGSAANKPHAGQAPYAAQTNRSAVQTRAGMQEPKPRRVRKQAYRQQRHLLPQLADALDKLNVRYEEDEDHDKDMVM</sequence>
<evidence type="ECO:0000313" key="2">
    <source>
        <dbReference type="EMBL" id="KAF2087542.1"/>
    </source>
</evidence>
<dbReference type="EMBL" id="ML978719">
    <property type="protein sequence ID" value="KAF2087542.1"/>
    <property type="molecule type" value="Genomic_DNA"/>
</dbReference>
<feature type="compositionally biased region" description="Basic and acidic residues" evidence="1">
    <location>
        <begin position="194"/>
        <end position="209"/>
    </location>
</feature>
<comment type="caution">
    <text evidence="2">The sequence shown here is derived from an EMBL/GenBank/DDBJ whole genome shotgun (WGS) entry which is preliminary data.</text>
</comment>
<feature type="compositionally biased region" description="Basic and acidic residues" evidence="1">
    <location>
        <begin position="421"/>
        <end position="430"/>
    </location>
</feature>
<feature type="region of interest" description="Disordered" evidence="1">
    <location>
        <begin position="382"/>
        <end position="442"/>
    </location>
</feature>
<feature type="compositionally biased region" description="Basic residues" evidence="1">
    <location>
        <begin position="1024"/>
        <end position="1035"/>
    </location>
</feature>
<keyword evidence="3" id="KW-1185">Reference proteome</keyword>
<feature type="compositionally biased region" description="Basic and acidic residues" evidence="1">
    <location>
        <begin position="615"/>
        <end position="630"/>
    </location>
</feature>
<dbReference type="Proteomes" id="UP000799776">
    <property type="component" value="Unassembled WGS sequence"/>
</dbReference>
<gene>
    <name evidence="2" type="ORF">K490DRAFT_56646</name>
</gene>
<organism evidence="2 3">
    <name type="scientific">Saccharata proteae CBS 121410</name>
    <dbReference type="NCBI Taxonomy" id="1314787"/>
    <lineage>
        <taxon>Eukaryota</taxon>
        <taxon>Fungi</taxon>
        <taxon>Dikarya</taxon>
        <taxon>Ascomycota</taxon>
        <taxon>Pezizomycotina</taxon>
        <taxon>Dothideomycetes</taxon>
        <taxon>Dothideomycetes incertae sedis</taxon>
        <taxon>Botryosphaeriales</taxon>
        <taxon>Saccharataceae</taxon>
        <taxon>Saccharata</taxon>
    </lineage>
</organism>
<evidence type="ECO:0000256" key="1">
    <source>
        <dbReference type="SAM" id="MobiDB-lite"/>
    </source>
</evidence>
<feature type="region of interest" description="Disordered" evidence="1">
    <location>
        <begin position="178"/>
        <end position="312"/>
    </location>
</feature>
<proteinExistence type="predicted"/>
<reference evidence="2" key="1">
    <citation type="journal article" date="2020" name="Stud. Mycol.">
        <title>101 Dothideomycetes genomes: a test case for predicting lifestyles and emergence of pathogens.</title>
        <authorList>
            <person name="Haridas S."/>
            <person name="Albert R."/>
            <person name="Binder M."/>
            <person name="Bloem J."/>
            <person name="Labutti K."/>
            <person name="Salamov A."/>
            <person name="Andreopoulos B."/>
            <person name="Baker S."/>
            <person name="Barry K."/>
            <person name="Bills G."/>
            <person name="Bluhm B."/>
            <person name="Cannon C."/>
            <person name="Castanera R."/>
            <person name="Culley D."/>
            <person name="Daum C."/>
            <person name="Ezra D."/>
            <person name="Gonzalez J."/>
            <person name="Henrissat B."/>
            <person name="Kuo A."/>
            <person name="Liang C."/>
            <person name="Lipzen A."/>
            <person name="Lutzoni F."/>
            <person name="Magnuson J."/>
            <person name="Mondo S."/>
            <person name="Nolan M."/>
            <person name="Ohm R."/>
            <person name="Pangilinan J."/>
            <person name="Park H.-J."/>
            <person name="Ramirez L."/>
            <person name="Alfaro M."/>
            <person name="Sun H."/>
            <person name="Tritt A."/>
            <person name="Yoshinaga Y."/>
            <person name="Zwiers L.-H."/>
            <person name="Turgeon B."/>
            <person name="Goodwin S."/>
            <person name="Spatafora J."/>
            <person name="Crous P."/>
            <person name="Grigoriev I."/>
        </authorList>
    </citation>
    <scope>NUCLEOTIDE SEQUENCE</scope>
    <source>
        <strain evidence="2">CBS 121410</strain>
    </source>
</reference>
<dbReference type="AlphaFoldDB" id="A0A9P4LWY7"/>
<feature type="compositionally biased region" description="Polar residues" evidence="1">
    <location>
        <begin position="272"/>
        <end position="284"/>
    </location>
</feature>
<feature type="region of interest" description="Disordered" evidence="1">
    <location>
        <begin position="689"/>
        <end position="708"/>
    </location>
</feature>
<feature type="region of interest" description="Disordered" evidence="1">
    <location>
        <begin position="814"/>
        <end position="836"/>
    </location>
</feature>
<protein>
    <submittedName>
        <fullName evidence="2">Uncharacterized protein</fullName>
    </submittedName>
</protein>
<feature type="compositionally biased region" description="Polar residues" evidence="1">
    <location>
        <begin position="244"/>
        <end position="260"/>
    </location>
</feature>
<feature type="region of interest" description="Disordered" evidence="1">
    <location>
        <begin position="614"/>
        <end position="649"/>
    </location>
</feature>
<name>A0A9P4LWY7_9PEZI</name>